<dbReference type="Proteomes" id="UP001576780">
    <property type="component" value="Unassembled WGS sequence"/>
</dbReference>
<sequence length="72" mass="8449">MANLKPTVTQEFKRQQYRPYGDVQEKLSKKTAFIKLPVDVQEELDSWPQEERIVFLRSLITNAVREKVKQAG</sequence>
<protein>
    <recommendedName>
        <fullName evidence="3">CopG family transcriptional regulator</fullName>
    </recommendedName>
</protein>
<name>A0ABV4WIT8_9CYAN</name>
<gene>
    <name evidence="1" type="ORF">ACE1CA_10725</name>
</gene>
<keyword evidence="2" id="KW-1185">Reference proteome</keyword>
<reference evidence="1 2" key="1">
    <citation type="submission" date="2024-09" db="EMBL/GenBank/DDBJ databases">
        <title>Floridaenema gen nov. (Aerosakkonemataceae, Aerosakkonematales ord. nov., Cyanobacteria) from benthic tropical and subtropical fresh waters, with the description of four new species.</title>
        <authorList>
            <person name="Moretto J.A."/>
            <person name="Berthold D.E."/>
            <person name="Lefler F.W."/>
            <person name="Huang I.-S."/>
            <person name="Laughinghouse H. IV."/>
        </authorList>
    </citation>
    <scope>NUCLEOTIDE SEQUENCE [LARGE SCALE GENOMIC DNA]</scope>
    <source>
        <strain evidence="1 2">BLCC-F167</strain>
    </source>
</reference>
<dbReference type="RefSeq" id="WP_413277422.1">
    <property type="nucleotide sequence ID" value="NZ_JBHFNT010000079.1"/>
</dbReference>
<evidence type="ECO:0000313" key="1">
    <source>
        <dbReference type="EMBL" id="MFB2834995.1"/>
    </source>
</evidence>
<accession>A0ABV4WIT8</accession>
<evidence type="ECO:0000313" key="2">
    <source>
        <dbReference type="Proteomes" id="UP001576780"/>
    </source>
</evidence>
<proteinExistence type="predicted"/>
<organism evidence="1 2">
    <name type="scientific">Floridaenema evergladense BLCC-F167</name>
    <dbReference type="NCBI Taxonomy" id="3153639"/>
    <lineage>
        <taxon>Bacteria</taxon>
        <taxon>Bacillati</taxon>
        <taxon>Cyanobacteriota</taxon>
        <taxon>Cyanophyceae</taxon>
        <taxon>Oscillatoriophycideae</taxon>
        <taxon>Aerosakkonematales</taxon>
        <taxon>Aerosakkonemataceae</taxon>
        <taxon>Floridanema</taxon>
        <taxon>Floridanema evergladense</taxon>
    </lineage>
</organism>
<dbReference type="EMBL" id="JBHFNT010000079">
    <property type="protein sequence ID" value="MFB2834995.1"/>
    <property type="molecule type" value="Genomic_DNA"/>
</dbReference>
<comment type="caution">
    <text evidence="1">The sequence shown here is derived from an EMBL/GenBank/DDBJ whole genome shotgun (WGS) entry which is preliminary data.</text>
</comment>
<evidence type="ECO:0008006" key="3">
    <source>
        <dbReference type="Google" id="ProtNLM"/>
    </source>
</evidence>